<name>A0A1W0XEY0_HYPEX</name>
<evidence type="ECO:0000256" key="1">
    <source>
        <dbReference type="ARBA" id="ARBA00006049"/>
    </source>
</evidence>
<feature type="chain" id="PRO_5012664251" evidence="5">
    <location>
        <begin position="17"/>
        <end position="226"/>
    </location>
</feature>
<evidence type="ECO:0000259" key="6">
    <source>
        <dbReference type="PROSITE" id="PS50222"/>
    </source>
</evidence>
<accession>A0A1W0XEY0</accession>
<dbReference type="PANTHER" id="PTHR23055:SF167">
    <property type="entry name" value="EF-HAND DOMAIN-CONTAINING PROTEIN"/>
    <property type="match status" value="1"/>
</dbReference>
<feature type="signal peptide" evidence="5">
    <location>
        <begin position="1"/>
        <end position="16"/>
    </location>
</feature>
<evidence type="ECO:0000313" key="7">
    <source>
        <dbReference type="EMBL" id="OQV26036.1"/>
    </source>
</evidence>
<dbReference type="FunFam" id="1.10.238.10:FF:000009">
    <property type="entry name" value="Visinin-like protein 1"/>
    <property type="match status" value="1"/>
</dbReference>
<evidence type="ECO:0000256" key="3">
    <source>
        <dbReference type="ARBA" id="ARBA00022737"/>
    </source>
</evidence>
<dbReference type="PROSITE" id="PS50222">
    <property type="entry name" value="EF_HAND_2"/>
    <property type="match status" value="3"/>
</dbReference>
<dbReference type="PROSITE" id="PS00018">
    <property type="entry name" value="EF_HAND_1"/>
    <property type="match status" value="2"/>
</dbReference>
<proteinExistence type="inferred from homology"/>
<dbReference type="InterPro" id="IPR028846">
    <property type="entry name" value="Recoverin"/>
</dbReference>
<dbReference type="OrthoDB" id="191686at2759"/>
<keyword evidence="4" id="KW-0106">Calcium</keyword>
<comment type="similarity">
    <text evidence="1">Belongs to the recoverin family.</text>
</comment>
<organism evidence="7 8">
    <name type="scientific">Hypsibius exemplaris</name>
    <name type="common">Freshwater tardigrade</name>
    <dbReference type="NCBI Taxonomy" id="2072580"/>
    <lineage>
        <taxon>Eukaryota</taxon>
        <taxon>Metazoa</taxon>
        <taxon>Ecdysozoa</taxon>
        <taxon>Tardigrada</taxon>
        <taxon>Eutardigrada</taxon>
        <taxon>Parachela</taxon>
        <taxon>Hypsibioidea</taxon>
        <taxon>Hypsibiidae</taxon>
        <taxon>Hypsibius</taxon>
    </lineage>
</organism>
<feature type="domain" description="EF-hand" evidence="6">
    <location>
        <begin position="96"/>
        <end position="131"/>
    </location>
</feature>
<dbReference type="Pfam" id="PF00036">
    <property type="entry name" value="EF-hand_1"/>
    <property type="match status" value="1"/>
</dbReference>
<keyword evidence="2" id="KW-0479">Metal-binding</keyword>
<dbReference type="PRINTS" id="PR00450">
    <property type="entry name" value="RECOVERIN"/>
</dbReference>
<gene>
    <name evidence="7" type="ORF">BV898_00166</name>
</gene>
<dbReference type="SMART" id="SM00054">
    <property type="entry name" value="EFh"/>
    <property type="match status" value="3"/>
</dbReference>
<feature type="domain" description="EF-hand" evidence="6">
    <location>
        <begin position="180"/>
        <end position="215"/>
    </location>
</feature>
<dbReference type="PANTHER" id="PTHR23055">
    <property type="entry name" value="CALCIUM BINDING PROTEINS"/>
    <property type="match status" value="1"/>
</dbReference>
<reference evidence="8" key="1">
    <citation type="submission" date="2017-01" db="EMBL/GenBank/DDBJ databases">
        <title>Comparative genomics of anhydrobiosis in the tardigrade Hypsibius dujardini.</title>
        <authorList>
            <person name="Yoshida Y."/>
            <person name="Koutsovoulos G."/>
            <person name="Laetsch D."/>
            <person name="Stevens L."/>
            <person name="Kumar S."/>
            <person name="Horikawa D."/>
            <person name="Ishino K."/>
            <person name="Komine S."/>
            <person name="Tomita M."/>
            <person name="Blaxter M."/>
            <person name="Arakawa K."/>
        </authorList>
    </citation>
    <scope>NUCLEOTIDE SEQUENCE [LARGE SCALE GENOMIC DNA]</scope>
    <source>
        <strain evidence="8">Z151</strain>
    </source>
</reference>
<keyword evidence="5" id="KW-0732">Signal</keyword>
<dbReference type="EMBL" id="MTYJ01000001">
    <property type="protein sequence ID" value="OQV26036.1"/>
    <property type="molecule type" value="Genomic_DNA"/>
</dbReference>
<evidence type="ECO:0000313" key="8">
    <source>
        <dbReference type="Proteomes" id="UP000192578"/>
    </source>
</evidence>
<evidence type="ECO:0000256" key="2">
    <source>
        <dbReference type="ARBA" id="ARBA00022723"/>
    </source>
</evidence>
<protein>
    <submittedName>
        <fullName evidence="7">Kv channel-interacting protein 4</fullName>
    </submittedName>
</protein>
<dbReference type="CDD" id="cd00051">
    <property type="entry name" value="EFh"/>
    <property type="match status" value="2"/>
</dbReference>
<dbReference type="SUPFAM" id="SSF47473">
    <property type="entry name" value="EF-hand"/>
    <property type="match status" value="1"/>
</dbReference>
<dbReference type="InterPro" id="IPR011992">
    <property type="entry name" value="EF-hand-dom_pair"/>
</dbReference>
<dbReference type="GO" id="GO:0005509">
    <property type="term" value="F:calcium ion binding"/>
    <property type="evidence" value="ECO:0007669"/>
    <property type="project" value="InterPro"/>
</dbReference>
<feature type="domain" description="EF-hand" evidence="6">
    <location>
        <begin position="132"/>
        <end position="167"/>
    </location>
</feature>
<dbReference type="InterPro" id="IPR002048">
    <property type="entry name" value="EF_hand_dom"/>
</dbReference>
<evidence type="ECO:0000256" key="4">
    <source>
        <dbReference type="ARBA" id="ARBA00022837"/>
    </source>
</evidence>
<sequence>MLTPMMLLRLIVICFGRVRMILWRSSDPSTDPDLEDIDLGVARYVPVSLEVLMKSTKFSRKEIQLIYCGFKQDCPTGVVSADKFRELYSQFFPLGDATVFARQIFQMMDQDMDGSVSFEEFLVVMSMLSRGSIDEKLQWVFNLYDLNGEGFLTVDSMIEIGASIYEMLGKYTDPPVHEATVREHVTRIFIKMDSNADGIVTFSEFKEFCVNDDKIRHNFCVFNSVL</sequence>
<dbReference type="Gene3D" id="1.10.238.10">
    <property type="entry name" value="EF-hand"/>
    <property type="match status" value="1"/>
</dbReference>
<dbReference type="AlphaFoldDB" id="A0A1W0XEY0"/>
<comment type="caution">
    <text evidence="7">The sequence shown here is derived from an EMBL/GenBank/DDBJ whole genome shotgun (WGS) entry which is preliminary data.</text>
</comment>
<dbReference type="Proteomes" id="UP000192578">
    <property type="component" value="Unassembled WGS sequence"/>
</dbReference>
<evidence type="ECO:0000256" key="5">
    <source>
        <dbReference type="SAM" id="SignalP"/>
    </source>
</evidence>
<dbReference type="Pfam" id="PF13499">
    <property type="entry name" value="EF-hand_7"/>
    <property type="match status" value="1"/>
</dbReference>
<keyword evidence="8" id="KW-1185">Reference proteome</keyword>
<dbReference type="InterPro" id="IPR018247">
    <property type="entry name" value="EF_Hand_1_Ca_BS"/>
</dbReference>
<keyword evidence="3" id="KW-0677">Repeat</keyword>